<dbReference type="InterPro" id="IPR057577">
    <property type="entry name" value="Nucleoprot-TPR/MLP1_dom"/>
</dbReference>
<protein>
    <recommendedName>
        <fullName evidence="3">Nucleoprotein TPR</fullName>
    </recommendedName>
</protein>
<feature type="compositionally biased region" description="Low complexity" evidence="7">
    <location>
        <begin position="1676"/>
        <end position="1691"/>
    </location>
</feature>
<feature type="compositionally biased region" description="Low complexity" evidence="7">
    <location>
        <begin position="2286"/>
        <end position="2295"/>
    </location>
</feature>
<gene>
    <name evidence="11" type="ORF">EEDITHA_LOCUS7025</name>
</gene>
<evidence type="ECO:0000313" key="11">
    <source>
        <dbReference type="EMBL" id="CAH2091136.1"/>
    </source>
</evidence>
<dbReference type="Pfam" id="PF25481">
    <property type="entry name" value="Nucleoprot-TPR"/>
    <property type="match status" value="1"/>
</dbReference>
<evidence type="ECO:0000256" key="1">
    <source>
        <dbReference type="ARBA" id="ARBA00004123"/>
    </source>
</evidence>
<feature type="region of interest" description="Disordered" evidence="7">
    <location>
        <begin position="1810"/>
        <end position="1830"/>
    </location>
</feature>
<evidence type="ECO:0000256" key="4">
    <source>
        <dbReference type="ARBA" id="ARBA00023054"/>
    </source>
</evidence>
<feature type="compositionally biased region" description="Polar residues" evidence="7">
    <location>
        <begin position="1192"/>
        <end position="1205"/>
    </location>
</feature>
<reference evidence="11" key="1">
    <citation type="submission" date="2022-03" db="EMBL/GenBank/DDBJ databases">
        <authorList>
            <person name="Tunstrom K."/>
        </authorList>
    </citation>
    <scope>NUCLEOTIDE SEQUENCE</scope>
</reference>
<dbReference type="GO" id="GO:0005643">
    <property type="term" value="C:nuclear pore"/>
    <property type="evidence" value="ECO:0007669"/>
    <property type="project" value="UniProtKB-ARBA"/>
</dbReference>
<dbReference type="PANTHER" id="PTHR18898:SF2">
    <property type="entry name" value="NUCLEOPROTEIN TPR"/>
    <property type="match status" value="1"/>
</dbReference>
<feature type="compositionally biased region" description="Polar residues" evidence="7">
    <location>
        <begin position="1902"/>
        <end position="1935"/>
    </location>
</feature>
<feature type="compositionally biased region" description="Acidic residues" evidence="7">
    <location>
        <begin position="2066"/>
        <end position="2095"/>
    </location>
</feature>
<feature type="compositionally biased region" description="Low complexity" evidence="7">
    <location>
        <begin position="1882"/>
        <end position="1897"/>
    </location>
</feature>
<dbReference type="InterPro" id="IPR012929">
    <property type="entry name" value="Nucleoprot-TPR/MLP1-2_dom"/>
</dbReference>
<accession>A0AAU9TWB3</accession>
<feature type="compositionally biased region" description="Low complexity" evidence="7">
    <location>
        <begin position="2149"/>
        <end position="2158"/>
    </location>
</feature>
<comment type="similarity">
    <text evidence="2">Belongs to the TPR family.</text>
</comment>
<feature type="coiled-coil region" evidence="6">
    <location>
        <begin position="674"/>
        <end position="817"/>
    </location>
</feature>
<keyword evidence="5" id="KW-0539">Nucleus</keyword>
<feature type="compositionally biased region" description="Polar residues" evidence="7">
    <location>
        <begin position="2264"/>
        <end position="2275"/>
    </location>
</feature>
<evidence type="ECO:0000256" key="6">
    <source>
        <dbReference type="SAM" id="Coils"/>
    </source>
</evidence>
<evidence type="ECO:0000259" key="8">
    <source>
        <dbReference type="Pfam" id="PF07926"/>
    </source>
</evidence>
<comment type="subcellular location">
    <subcellularLocation>
        <location evidence="1">Nucleus</location>
    </subcellularLocation>
</comment>
<evidence type="ECO:0000259" key="9">
    <source>
        <dbReference type="Pfam" id="PF25481"/>
    </source>
</evidence>
<feature type="coiled-coil region" evidence="6">
    <location>
        <begin position="401"/>
        <end position="477"/>
    </location>
</feature>
<feature type="region of interest" description="Disordered" evidence="7">
    <location>
        <begin position="2034"/>
        <end position="2207"/>
    </location>
</feature>
<dbReference type="GO" id="GO:0006606">
    <property type="term" value="P:protein import into nucleus"/>
    <property type="evidence" value="ECO:0007669"/>
    <property type="project" value="InterPro"/>
</dbReference>
<feature type="compositionally biased region" description="Basic residues" evidence="7">
    <location>
        <begin position="2304"/>
        <end position="2319"/>
    </location>
</feature>
<dbReference type="Pfam" id="PF25785">
    <property type="entry name" value="TPR"/>
    <property type="match status" value="1"/>
</dbReference>
<dbReference type="GO" id="GO:0017056">
    <property type="term" value="F:structural constituent of nuclear pore"/>
    <property type="evidence" value="ECO:0007669"/>
    <property type="project" value="TreeGrafter"/>
</dbReference>
<feature type="compositionally biased region" description="Polar residues" evidence="7">
    <location>
        <begin position="1868"/>
        <end position="1881"/>
    </location>
</feature>
<feature type="compositionally biased region" description="Low complexity" evidence="7">
    <location>
        <begin position="1779"/>
        <end position="1797"/>
    </location>
</feature>
<feature type="coiled-coil region" evidence="6">
    <location>
        <begin position="850"/>
        <end position="1171"/>
    </location>
</feature>
<sequence>MEAESVEAGETNHLQNVLSETEIAEIPHTVTDKINAFIDKKFEEYLTSKALCETSKSQIDSKITTAETTILEYKTKYEETAQKLVVAEETIEQLEKQVGSLNSELEKAREKICRLENEVITYKSSRDAAVDERNDLTRILQRRDAEIERLTAAETSLSQQLRAAIDSKCEALALNDEIQNKELSLQYREKRLDQERVLLNSQITALSEEVNRLTSELQTVRLNNTSRLVSLETQLTEKIEELKVANETIEQLNEIKKNLNNRAENLTQRLMEQREIENKMSENYKKELDAKTKLADLFKTMNDDAEAKTTELTEGISELQKLLNEATEKYGELETKYKQAEIDHEEVLEKKNEIISSLKNELEHANDLLKAATAQKLEMALSDLAPSAATASKLLKSGMSLTQIYSQLVKVTDELAQQKEENKRLDMTINKIVQELEDKVPLLHKQKADYDEVLETNTALTQQIDDLLSECSRLRDSYEECAKISNHYNRENTKLKGELADLGRQVCFLLKEIEHNRGGLLNGDHDSSNTPSNAGNSCDLNSSRVISKTLVTFSDIQELQANNQKLLRMIRELTDKQEELERNKEQFESGEMENRIETLQQRVTELTEAQERQTKMVNGLIRQRDMFKKLYHDHMKGKRHEMSSIFDTSDLEKGDSFVMDTAPDKSPKRLNTDISSFEAKYKESEKQLELLKEEHKTYKEEKQATEKMLYEQIDNMRQEIAKLTASNSKCASTSEYNNERLKILQTNVTTYKKQISSLEEKNKAYNTTIAKHEVSLQHLRDEVLNAQGKLAAAEIQLENLKLENKLLKDAELRLQTEKEIVNRERHGQSLLLKNLELIKASLERVEAENRARIETRLDEATRECAALRRRLQEEQDRFRELADHLERQTETAKSRMQEEKEAADLLRKEIQQLREEYAEKNKSNEELTRKLKNALSPNTDGSLDIVKKMKDLENKLTEKDDQIKSLVEQLNTSKEHIKQYCDISENSEKQLKFLNDEYEKYKLETETKLGENIKKIQELEEKCSELEAELLLHANGDYSNANNALKNELQAVKEELNNVLTNFDSCKCELDAARTEITKLSEAVQKAEEKYTHEMILHSTDIQTLSQVKDELSKAQNQLNEIVALKNSTIEKMEAEKLSWKEREKILTNENEQLVQRFKDLNDQNSLLHDQIQALGTQLSISHASRSRSESMNESANDSNMNISVNDDDTKSSEQLFQIVKFLRKEKDITIAKFDILQAETMRLRSQLEITEKQLDDCKLTLAAEREKSEVSMVTVNKQSDILRKIETLNALIDSNKILREERDALTKRVEDLTITIKSLEDQLSPLQDIIADFTSKNETLQSENTSLKADCARWRARVNALVERANKTSPEDWKRLQNERETLAKMLTNEKENLKKVNDELGALKVEKSKLEEQYSLLSRQQNSLMEENKKLNEELQVLKDDMSRLTEELTKVKAEFGSATDGNVKLTEELSNKEAALNDIKNKEMQIRKIAKKYKAQYEELVKTVEEEKKKSEGEAAAAGALLVENNKKIEEQLTELQAQLDLEKANNERLKQELEALKTANMDKEEKAKQVLKQAKSKIVQLTELKNSLSRELDELRNKIGTIEQSTRDEQDARLELIKSQYEGRLTRLEKERGEAQAEKTREVDARNREVESLLQKVNILQRQLANQTSASKQQATTEKTTTDPPTANIKPMAGVAQQSVSASRRGGETPLASIRPMAQVGPTAPHDAHSTEYMPASSSRPLPRSAIASTASTASVAPPESTQDMDTSEAGMGSAGSSDSTAQSSSHSQAPQQAVALVMPRIEQPSGASSGALAPAASSVPGAAGAPPAVAPPLAGGVTASPTSAASGQASGVSTSHAASLVSTSHAAPGVSTSQTAPGVTTTHTTPGVSTSHAAPGVSTSHAAPGVSTSHAASLVSTSHAAPGVSTSQTAPGVTTTHTTPGVSTSHAAPGVSTSHAAPGVSTSHAAPGVSTSHAAPGVSTSHAAPGVSTSHAPPDARPPKRRLQQRPVTAKRTRVQGFERSVEVEYQVPTSSRCDQDDEGVIVVDSEEDDERCTGTMYREEGEEDEEDMEEEQDVEGGEEEEEVEGEEGENVTRQESPAQSPEAGGEGDEGDEGEESELGDSGARAAAEPDSEPPAHRQMEAISSGPEPSGALSLGGSGGDDGDDSIVPSTPTLYVPRRNDGFGEAVVSPVGGAGAEGAGAGAAGARFTFAEAGGAASHLDTHADLAAALPPPHAAHARSEGESREWEESRGEEEAAAVSSQGSEPSSPHQVAEEGREAEASAAPRRAAPAPAPPAPHAHAHSPHSPHSPHQRWMRAAGTDPHTTHSRGPSM</sequence>
<evidence type="ECO:0000256" key="3">
    <source>
        <dbReference type="ARBA" id="ARBA00019789"/>
    </source>
</evidence>
<evidence type="ECO:0000256" key="5">
    <source>
        <dbReference type="ARBA" id="ARBA00023242"/>
    </source>
</evidence>
<dbReference type="GO" id="GO:0034399">
    <property type="term" value="C:nuclear periphery"/>
    <property type="evidence" value="ECO:0007669"/>
    <property type="project" value="UniProtKB-ARBA"/>
</dbReference>
<feature type="coiled-coil region" evidence="6">
    <location>
        <begin position="556"/>
        <end position="616"/>
    </location>
</feature>
<evidence type="ECO:0000256" key="2">
    <source>
        <dbReference type="ARBA" id="ARBA00005274"/>
    </source>
</evidence>
<evidence type="ECO:0000259" key="10">
    <source>
        <dbReference type="Pfam" id="PF25785"/>
    </source>
</evidence>
<feature type="region of interest" description="Disordered" evidence="7">
    <location>
        <begin position="1183"/>
        <end position="1207"/>
    </location>
</feature>
<evidence type="ECO:0000313" key="12">
    <source>
        <dbReference type="Proteomes" id="UP001153954"/>
    </source>
</evidence>
<dbReference type="InterPro" id="IPR057974">
    <property type="entry name" value="NUA/TPR/MLP1-2-like_dom"/>
</dbReference>
<dbReference type="GO" id="GO:0006406">
    <property type="term" value="P:mRNA export from nucleus"/>
    <property type="evidence" value="ECO:0007669"/>
    <property type="project" value="TreeGrafter"/>
</dbReference>
<feature type="compositionally biased region" description="Basic and acidic residues" evidence="7">
    <location>
        <begin position="2243"/>
        <end position="2259"/>
    </location>
</feature>
<keyword evidence="4 6" id="KW-0175">Coiled coil</keyword>
<feature type="compositionally biased region" description="Acidic residues" evidence="7">
    <location>
        <begin position="2111"/>
        <end position="2124"/>
    </location>
</feature>
<feature type="domain" description="Nucleoprotein TPR/MLP1-2" evidence="8">
    <location>
        <begin position="1048"/>
        <end position="1175"/>
    </location>
</feature>
<dbReference type="Proteomes" id="UP001153954">
    <property type="component" value="Unassembled WGS sequence"/>
</dbReference>
<feature type="compositionally biased region" description="Polar residues" evidence="7">
    <location>
        <begin position="1956"/>
        <end position="1996"/>
    </location>
</feature>
<dbReference type="PANTHER" id="PTHR18898">
    <property type="entry name" value="NUCLEOPROTEIN TPR-RELATED"/>
    <property type="match status" value="1"/>
</dbReference>
<feature type="compositionally biased region" description="Basic residues" evidence="7">
    <location>
        <begin position="2004"/>
        <end position="2019"/>
    </location>
</feature>
<feature type="coiled-coil region" evidence="6">
    <location>
        <begin position="196"/>
        <end position="283"/>
    </location>
</feature>
<dbReference type="EMBL" id="CAKOGL010000010">
    <property type="protein sequence ID" value="CAH2091136.1"/>
    <property type="molecule type" value="Genomic_DNA"/>
</dbReference>
<feature type="region of interest" description="Disordered" evidence="7">
    <location>
        <begin position="1669"/>
        <end position="1797"/>
    </location>
</feature>
<feature type="coiled-coil region" evidence="6">
    <location>
        <begin position="309"/>
        <end position="375"/>
    </location>
</feature>
<feature type="compositionally biased region" description="Gly residues" evidence="7">
    <location>
        <begin position="2197"/>
        <end position="2207"/>
    </location>
</feature>
<comment type="caution">
    <text evidence="11">The sequence shown here is derived from an EMBL/GenBank/DDBJ whole genome shotgun (WGS) entry which is preliminary data.</text>
</comment>
<dbReference type="Pfam" id="PF07926">
    <property type="entry name" value="TPR_MLP1_2"/>
    <property type="match status" value="1"/>
</dbReference>
<feature type="region of interest" description="Disordered" evidence="7">
    <location>
        <begin position="1868"/>
        <end position="2021"/>
    </location>
</feature>
<feature type="compositionally biased region" description="Acidic residues" evidence="7">
    <location>
        <begin position="2041"/>
        <end position="2056"/>
    </location>
</feature>
<name>A0AAU9TWB3_EUPED</name>
<proteinExistence type="inferred from homology"/>
<feature type="domain" description="NUA/TPR/MLP1-2-like" evidence="10">
    <location>
        <begin position="479"/>
        <end position="582"/>
    </location>
</feature>
<feature type="region of interest" description="Disordered" evidence="7">
    <location>
        <begin position="2227"/>
        <end position="2337"/>
    </location>
</feature>
<feature type="compositionally biased region" description="Low complexity" evidence="7">
    <location>
        <begin position="1739"/>
        <end position="1766"/>
    </location>
</feature>
<organism evidence="11 12">
    <name type="scientific">Euphydryas editha</name>
    <name type="common">Edith's checkerspot</name>
    <dbReference type="NCBI Taxonomy" id="104508"/>
    <lineage>
        <taxon>Eukaryota</taxon>
        <taxon>Metazoa</taxon>
        <taxon>Ecdysozoa</taxon>
        <taxon>Arthropoda</taxon>
        <taxon>Hexapoda</taxon>
        <taxon>Insecta</taxon>
        <taxon>Pterygota</taxon>
        <taxon>Neoptera</taxon>
        <taxon>Endopterygota</taxon>
        <taxon>Lepidoptera</taxon>
        <taxon>Glossata</taxon>
        <taxon>Ditrysia</taxon>
        <taxon>Papilionoidea</taxon>
        <taxon>Nymphalidae</taxon>
        <taxon>Nymphalinae</taxon>
        <taxon>Euphydryas</taxon>
    </lineage>
</organism>
<keyword evidence="12" id="KW-1185">Reference proteome</keyword>
<feature type="coiled-coil region" evidence="6">
    <location>
        <begin position="77"/>
        <end position="118"/>
    </location>
</feature>
<dbReference type="GO" id="GO:1901673">
    <property type="term" value="P:regulation of mitotic spindle assembly"/>
    <property type="evidence" value="ECO:0007669"/>
    <property type="project" value="TreeGrafter"/>
</dbReference>
<evidence type="ECO:0000256" key="7">
    <source>
        <dbReference type="SAM" id="MobiDB-lite"/>
    </source>
</evidence>
<feature type="compositionally biased region" description="Low complexity" evidence="7">
    <location>
        <begin position="1936"/>
        <end position="1951"/>
    </location>
</feature>
<feature type="domain" description="Nucleoprotein TPR/MPL1" evidence="9">
    <location>
        <begin position="181"/>
        <end position="255"/>
    </location>
</feature>